<organism evidence="1 2">
    <name type="scientific">Massariosphaeria phaeospora</name>
    <dbReference type="NCBI Taxonomy" id="100035"/>
    <lineage>
        <taxon>Eukaryota</taxon>
        <taxon>Fungi</taxon>
        <taxon>Dikarya</taxon>
        <taxon>Ascomycota</taxon>
        <taxon>Pezizomycotina</taxon>
        <taxon>Dothideomycetes</taxon>
        <taxon>Pleosporomycetidae</taxon>
        <taxon>Pleosporales</taxon>
        <taxon>Pleosporales incertae sedis</taxon>
        <taxon>Massariosphaeria</taxon>
    </lineage>
</organism>
<accession>A0A7C8M5W5</accession>
<protein>
    <recommendedName>
        <fullName evidence="3">Transposase Tc1-like domain-containing protein</fullName>
    </recommendedName>
</protein>
<evidence type="ECO:0000313" key="2">
    <source>
        <dbReference type="Proteomes" id="UP000481861"/>
    </source>
</evidence>
<dbReference type="EMBL" id="JAADJZ010000015">
    <property type="protein sequence ID" value="KAF2869638.1"/>
    <property type="molecule type" value="Genomic_DNA"/>
</dbReference>
<keyword evidence="2" id="KW-1185">Reference proteome</keyword>
<dbReference type="OrthoDB" id="3943628at2759"/>
<proteinExistence type="predicted"/>
<sequence>MPTTRSQSIAQANKAVSHYTHHDTPTKAAVLAACKALDDRGIKGYKESIFREYGVGKTQGWEILRQGRARRHLGPDTDQNETRGRPPLISLIKLRKLERIVEDFDVESRLMSWETLAYESGLDVSKDTIRRAIGTLNYHKCLACKKGWVNKATAERRREYAEVMYERYPHKKD</sequence>
<dbReference type="Proteomes" id="UP000481861">
    <property type="component" value="Unassembled WGS sequence"/>
</dbReference>
<comment type="caution">
    <text evidence="1">The sequence shown here is derived from an EMBL/GenBank/DDBJ whole genome shotgun (WGS) entry which is preliminary data.</text>
</comment>
<gene>
    <name evidence="1" type="ORF">BDV95DRAFT_82469</name>
</gene>
<reference evidence="1 2" key="1">
    <citation type="submission" date="2020-01" db="EMBL/GenBank/DDBJ databases">
        <authorList>
            <consortium name="DOE Joint Genome Institute"/>
            <person name="Haridas S."/>
            <person name="Albert R."/>
            <person name="Binder M."/>
            <person name="Bloem J."/>
            <person name="Labutti K."/>
            <person name="Salamov A."/>
            <person name="Andreopoulos B."/>
            <person name="Baker S.E."/>
            <person name="Barry K."/>
            <person name="Bills G."/>
            <person name="Bluhm B.H."/>
            <person name="Cannon C."/>
            <person name="Castanera R."/>
            <person name="Culley D.E."/>
            <person name="Daum C."/>
            <person name="Ezra D."/>
            <person name="Gonzalez J.B."/>
            <person name="Henrissat B."/>
            <person name="Kuo A."/>
            <person name="Liang C."/>
            <person name="Lipzen A."/>
            <person name="Lutzoni F."/>
            <person name="Magnuson J."/>
            <person name="Mondo S."/>
            <person name="Nolan M."/>
            <person name="Ohm R."/>
            <person name="Pangilinan J."/>
            <person name="Park H.-J.H."/>
            <person name="Ramirez L."/>
            <person name="Alfaro M."/>
            <person name="Sun H."/>
            <person name="Tritt A."/>
            <person name="Yoshinaga Y."/>
            <person name="Zwiers L.-H.L."/>
            <person name="Turgeon B.G."/>
            <person name="Goodwin S.B."/>
            <person name="Spatafora J.W."/>
            <person name="Crous P.W."/>
            <person name="Grigoriev I.V."/>
        </authorList>
    </citation>
    <scope>NUCLEOTIDE SEQUENCE [LARGE SCALE GENOMIC DNA]</scope>
    <source>
        <strain evidence="1 2">CBS 611.86</strain>
    </source>
</reference>
<evidence type="ECO:0008006" key="3">
    <source>
        <dbReference type="Google" id="ProtNLM"/>
    </source>
</evidence>
<evidence type="ECO:0000313" key="1">
    <source>
        <dbReference type="EMBL" id="KAF2869638.1"/>
    </source>
</evidence>
<name>A0A7C8M5W5_9PLEO</name>
<dbReference type="AlphaFoldDB" id="A0A7C8M5W5"/>